<keyword evidence="2" id="KW-1185">Reference proteome</keyword>
<protein>
    <submittedName>
        <fullName evidence="1">Uncharacterized protein</fullName>
    </submittedName>
</protein>
<sequence>MSNNDAVFHRRNKPIQDAIDGQNFKQALQLIEKRMKKGEDTRFLKVWKAHVLFRHADDTHRQRGIAETLDLCKVDPPATDLDTLDILYETLQKIGGQADAMRSIWERASKAKPQDLDLQMKWFELAFDGDDWKSAQKAAMTLQSNFPKDRRYYFWAIFLSYLVAVDESSSEAERKLFGTLAYRMASKAADSVPSDPKELLSPPRAIQNAEELLLLAKIFESQGRHAELVNILNSQSVGISSRIIQNDWSFVGVKLSSLEKAQMWTEGLSYTKDLLAIPTTEDERKALQEHDDWAVWSLLVAAVRNINSQETLEESQKFINGFIESEPKSRNAQLARLDLIHFKFQSGNLKADELVAACQEYFDRNKNKLYCFGDLQTYLSVLDKDALSKFVEYTTQGQEEANDKKNDPFKGVAVINALKFEYCFLLSADEANATKSKVEDFASRCLQKYRKVERPERDAASSTIESQPSDDLLLLAAMSLIRFSETLVSDNQEQVLNLMHIRAAAILERLLQDSPHNYQVLLLLVRIYLRLGAGSLALKTFSKLSVKQIQFETVAHNLFTRLATIHPQSAPPIEGAEYKDFNPQSAFVQALNFYRTAEITTVRHRSNGLDYGSYVNIEGTIDLQKRLKNSICRRLWALEVRRIQRLVGGDPMGRFEEIARDTSPLVDQRVFDAFMNCEVSGKPTLEERVRPGPLPQEQWVKSTRMADELFGLLKDIILQKPIIAQPDLPNLEDLVGSNAASEMTQPEIEGVKVNLNLFKVAAYLGGSKAVSSEQIEKSLTQVEEWLNEKSQQLAVEDGQISNAVSNTAIFLKSDTPTAPSWKSFHNLFVVLESLKAVIFVATVVSRKTPKVPKIPKDQVARLGETARQVHQGIRVNVRTLKSRISEPGMLGSLIDLVGSGDGKSEVGPELRAELEKTLDTSAVEVFCGELMESWEEGLAGLFAVTL</sequence>
<name>A0ACC3B002_9EURO</name>
<evidence type="ECO:0000313" key="2">
    <source>
        <dbReference type="Proteomes" id="UP001177260"/>
    </source>
</evidence>
<comment type="caution">
    <text evidence="1">The sequence shown here is derived from an EMBL/GenBank/DDBJ whole genome shotgun (WGS) entry which is preliminary data.</text>
</comment>
<dbReference type="Proteomes" id="UP001177260">
    <property type="component" value="Unassembled WGS sequence"/>
</dbReference>
<gene>
    <name evidence="1" type="ORF">N8T08_006994</name>
</gene>
<reference evidence="1 2" key="1">
    <citation type="journal article" date="2023" name="ACS Omega">
        <title>Identification of the Neoaspergillic Acid Biosynthesis Gene Cluster by Establishing an In Vitro CRISPR-Ribonucleoprotein Genetic System in Aspergillus melleus.</title>
        <authorList>
            <person name="Yuan B."/>
            <person name="Grau M.F."/>
            <person name="Murata R.M."/>
            <person name="Torok T."/>
            <person name="Venkateswaran K."/>
            <person name="Stajich J.E."/>
            <person name="Wang C.C.C."/>
        </authorList>
    </citation>
    <scope>NUCLEOTIDE SEQUENCE [LARGE SCALE GENOMIC DNA]</scope>
    <source>
        <strain evidence="1 2">IMV 1140</strain>
    </source>
</reference>
<accession>A0ACC3B002</accession>
<dbReference type="EMBL" id="JAOPJF010000043">
    <property type="protein sequence ID" value="KAK1143110.1"/>
    <property type="molecule type" value="Genomic_DNA"/>
</dbReference>
<organism evidence="1 2">
    <name type="scientific">Aspergillus melleus</name>
    <dbReference type="NCBI Taxonomy" id="138277"/>
    <lineage>
        <taxon>Eukaryota</taxon>
        <taxon>Fungi</taxon>
        <taxon>Dikarya</taxon>
        <taxon>Ascomycota</taxon>
        <taxon>Pezizomycotina</taxon>
        <taxon>Eurotiomycetes</taxon>
        <taxon>Eurotiomycetidae</taxon>
        <taxon>Eurotiales</taxon>
        <taxon>Aspergillaceae</taxon>
        <taxon>Aspergillus</taxon>
        <taxon>Aspergillus subgen. Circumdati</taxon>
    </lineage>
</organism>
<proteinExistence type="predicted"/>
<evidence type="ECO:0000313" key="1">
    <source>
        <dbReference type="EMBL" id="KAK1143110.1"/>
    </source>
</evidence>